<dbReference type="GO" id="GO:0006906">
    <property type="term" value="P:vesicle fusion"/>
    <property type="evidence" value="ECO:0007669"/>
    <property type="project" value="TreeGrafter"/>
</dbReference>
<dbReference type="AlphaFoldDB" id="A0AAV2H1A6"/>
<dbReference type="InterPro" id="IPR010908">
    <property type="entry name" value="Longin_dom"/>
</dbReference>
<dbReference type="CDD" id="cd15868">
    <property type="entry name" value="R-SNARE_VAMP8"/>
    <property type="match status" value="1"/>
</dbReference>
<evidence type="ECO:0000256" key="8">
    <source>
        <dbReference type="ARBA" id="ARBA00037801"/>
    </source>
</evidence>
<evidence type="ECO:0000313" key="20">
    <source>
        <dbReference type="Proteomes" id="UP001497497"/>
    </source>
</evidence>
<dbReference type="Pfam" id="PF00957">
    <property type="entry name" value="Synaptobrevin"/>
    <property type="match status" value="1"/>
</dbReference>
<evidence type="ECO:0000256" key="11">
    <source>
        <dbReference type="ARBA" id="ARBA00037863"/>
    </source>
</evidence>
<dbReference type="Gene3D" id="3.30.450.50">
    <property type="entry name" value="Longin domain"/>
    <property type="match status" value="1"/>
</dbReference>
<comment type="subcellular location">
    <subcellularLocation>
        <location evidence="12">Cytoplasmic vesicle</location>
        <location evidence="12">Phagosome membrane</location>
        <topology evidence="12">Single-pass type IV membrane protein</topology>
    </subcellularLocation>
    <subcellularLocation>
        <location evidence="9">Cytoplasmic vesicle</location>
        <location evidence="9">Secretory vesicle membrane</location>
        <topology evidence="9">Single-pass type IV membrane protein</topology>
    </subcellularLocation>
    <subcellularLocation>
        <location evidence="1">Endoplasmic reticulum membrane</location>
        <topology evidence="1">Single-pass type IV membrane protein</topology>
    </subcellularLocation>
    <subcellularLocation>
        <location evidence="8">Golgi apparatus</location>
        <location evidence="8">trans-Golgi network membrane</location>
        <topology evidence="8">Single-pass type IV membrane protein</topology>
    </subcellularLocation>
    <subcellularLocation>
        <location evidence="10">Late endosome membrane</location>
        <topology evidence="10">Single-pass type IV membrane protein</topology>
    </subcellularLocation>
    <subcellularLocation>
        <location evidence="11">Lysosome membrane</location>
        <topology evidence="11">Single-pass type IV membrane protein</topology>
    </subcellularLocation>
</comment>
<dbReference type="EMBL" id="CAXITT010000018">
    <property type="protein sequence ID" value="CAL1527435.1"/>
    <property type="molecule type" value="Genomic_DNA"/>
</dbReference>
<dbReference type="FunFam" id="1.20.5.110:FF:000004">
    <property type="entry name" value="Vesicle-associated membrane protein 7"/>
    <property type="match status" value="1"/>
</dbReference>
<gene>
    <name evidence="19" type="ORF">GSLYS_00001612001</name>
</gene>
<dbReference type="GO" id="GO:0005789">
    <property type="term" value="C:endoplasmic reticulum membrane"/>
    <property type="evidence" value="ECO:0007669"/>
    <property type="project" value="UniProtKB-SubCell"/>
</dbReference>
<dbReference type="InterPro" id="IPR011012">
    <property type="entry name" value="Longin-like_dom_sf"/>
</dbReference>
<evidence type="ECO:0000256" key="12">
    <source>
        <dbReference type="ARBA" id="ARBA00037875"/>
    </source>
</evidence>
<dbReference type="GO" id="GO:0005794">
    <property type="term" value="C:Golgi apparatus"/>
    <property type="evidence" value="ECO:0007669"/>
    <property type="project" value="UniProtKB-SubCell"/>
</dbReference>
<dbReference type="GO" id="GO:0006887">
    <property type="term" value="P:exocytosis"/>
    <property type="evidence" value="ECO:0007669"/>
    <property type="project" value="TreeGrafter"/>
</dbReference>
<keyword evidence="3" id="KW-0813">Transport</keyword>
<dbReference type="GO" id="GO:0030658">
    <property type="term" value="C:transport vesicle membrane"/>
    <property type="evidence" value="ECO:0007669"/>
    <property type="project" value="UniProtKB-SubCell"/>
</dbReference>
<sequence>MTILYSCVARGTNVLCSNQTGNGNFPETLHSMLPNIPTQNDGKKTYTSNNFEFHCLIENGILFICATNSGVSKQQPYGFLNEIKKRFQSGALAGRAVTASAGDLDRDFNFVLSQQMEKYSQPGAGANQAVATIQAQIDGVKDVMTQNIEKVLQRGERLEDLMDKSEELEAGASSFQKTARKIQKRYWWRNKKMTLILACVVFVILFIILMIILYYTGVLTGGSSDADNKGTTTVKP</sequence>
<name>A0AAV2H1A6_LYMST</name>
<evidence type="ECO:0000256" key="6">
    <source>
        <dbReference type="ARBA" id="ARBA00022989"/>
    </source>
</evidence>
<keyword evidence="7 16" id="KW-0472">Membrane</keyword>
<dbReference type="PRINTS" id="PR00219">
    <property type="entry name" value="SYNAPTOBREVN"/>
</dbReference>
<evidence type="ECO:0000256" key="15">
    <source>
        <dbReference type="PROSITE-ProRule" id="PRU00290"/>
    </source>
</evidence>
<dbReference type="SMART" id="SM01270">
    <property type="entry name" value="Longin"/>
    <property type="match status" value="1"/>
</dbReference>
<keyword evidence="5" id="KW-0653">Protein transport</keyword>
<keyword evidence="4 16" id="KW-0812">Transmembrane</keyword>
<evidence type="ECO:0000256" key="3">
    <source>
        <dbReference type="ARBA" id="ARBA00022448"/>
    </source>
</evidence>
<dbReference type="PROSITE" id="PS50892">
    <property type="entry name" value="V_SNARE"/>
    <property type="match status" value="1"/>
</dbReference>
<organism evidence="19 20">
    <name type="scientific">Lymnaea stagnalis</name>
    <name type="common">Great pond snail</name>
    <name type="synonym">Helix stagnalis</name>
    <dbReference type="NCBI Taxonomy" id="6523"/>
    <lineage>
        <taxon>Eukaryota</taxon>
        <taxon>Metazoa</taxon>
        <taxon>Spiralia</taxon>
        <taxon>Lophotrochozoa</taxon>
        <taxon>Mollusca</taxon>
        <taxon>Gastropoda</taxon>
        <taxon>Heterobranchia</taxon>
        <taxon>Euthyneura</taxon>
        <taxon>Panpulmonata</taxon>
        <taxon>Hygrophila</taxon>
        <taxon>Lymnaeoidea</taxon>
        <taxon>Lymnaeidae</taxon>
        <taxon>Lymnaea</taxon>
    </lineage>
</organism>
<evidence type="ECO:0000256" key="13">
    <source>
        <dbReference type="ARBA" id="ARBA00039269"/>
    </source>
</evidence>
<dbReference type="GO" id="GO:0030670">
    <property type="term" value="C:phagocytic vesicle membrane"/>
    <property type="evidence" value="ECO:0007669"/>
    <property type="project" value="UniProtKB-SubCell"/>
</dbReference>
<dbReference type="GO" id="GO:0005484">
    <property type="term" value="F:SNAP receptor activity"/>
    <property type="evidence" value="ECO:0007669"/>
    <property type="project" value="TreeGrafter"/>
</dbReference>
<dbReference type="Gene3D" id="1.20.5.110">
    <property type="match status" value="1"/>
</dbReference>
<dbReference type="SUPFAM" id="SSF58038">
    <property type="entry name" value="SNARE fusion complex"/>
    <property type="match status" value="1"/>
</dbReference>
<dbReference type="Proteomes" id="UP001497497">
    <property type="component" value="Unassembled WGS sequence"/>
</dbReference>
<dbReference type="CDD" id="cd14824">
    <property type="entry name" value="Longin"/>
    <property type="match status" value="1"/>
</dbReference>
<dbReference type="PANTHER" id="PTHR21136">
    <property type="entry name" value="SNARE PROTEINS"/>
    <property type="match status" value="1"/>
</dbReference>
<dbReference type="FunFam" id="3.30.450.50:FF:000015">
    <property type="entry name" value="Synaptobrevin 2 isoform 1"/>
    <property type="match status" value="1"/>
</dbReference>
<proteinExistence type="inferred from homology"/>
<evidence type="ECO:0000259" key="17">
    <source>
        <dbReference type="PROSITE" id="PS50859"/>
    </source>
</evidence>
<dbReference type="GO" id="GO:0000149">
    <property type="term" value="F:SNARE binding"/>
    <property type="evidence" value="ECO:0007669"/>
    <property type="project" value="TreeGrafter"/>
</dbReference>
<dbReference type="GO" id="GO:0031201">
    <property type="term" value="C:SNARE complex"/>
    <property type="evidence" value="ECO:0007669"/>
    <property type="project" value="TreeGrafter"/>
</dbReference>
<feature type="domain" description="Longin" evidence="17">
    <location>
        <begin position="7"/>
        <end position="112"/>
    </location>
</feature>
<comment type="caution">
    <text evidence="19">The sequence shown here is derived from an EMBL/GenBank/DDBJ whole genome shotgun (WGS) entry which is preliminary data.</text>
</comment>
<dbReference type="PROSITE" id="PS50859">
    <property type="entry name" value="LONGIN"/>
    <property type="match status" value="1"/>
</dbReference>
<accession>A0AAV2H1A6</accession>
<evidence type="ECO:0000259" key="18">
    <source>
        <dbReference type="PROSITE" id="PS50892"/>
    </source>
</evidence>
<evidence type="ECO:0000256" key="5">
    <source>
        <dbReference type="ARBA" id="ARBA00022927"/>
    </source>
</evidence>
<evidence type="ECO:0000256" key="10">
    <source>
        <dbReference type="ARBA" id="ARBA00037845"/>
    </source>
</evidence>
<dbReference type="PROSITE" id="PS00417">
    <property type="entry name" value="SYNAPTOBREVIN"/>
    <property type="match status" value="1"/>
</dbReference>
<comment type="similarity">
    <text evidence="2">Belongs to the synaptobrevin family.</text>
</comment>
<keyword evidence="20" id="KW-1185">Reference proteome</keyword>
<evidence type="ECO:0000256" key="14">
    <source>
        <dbReference type="ARBA" id="ARBA00042194"/>
    </source>
</evidence>
<evidence type="ECO:0000256" key="2">
    <source>
        <dbReference type="ARBA" id="ARBA00008025"/>
    </source>
</evidence>
<dbReference type="PANTHER" id="PTHR21136:SF168">
    <property type="entry name" value="VESICLE-ASSOCIATED MEMBRANE PROTEIN 9"/>
    <property type="match status" value="1"/>
</dbReference>
<evidence type="ECO:0000256" key="4">
    <source>
        <dbReference type="ARBA" id="ARBA00022692"/>
    </source>
</evidence>
<dbReference type="InterPro" id="IPR042855">
    <property type="entry name" value="V_SNARE_CC"/>
</dbReference>
<keyword evidence="15" id="KW-0175">Coiled coil</keyword>
<dbReference type="InterPro" id="IPR001388">
    <property type="entry name" value="Synaptobrevin-like"/>
</dbReference>
<dbReference type="InterPro" id="IPR051097">
    <property type="entry name" value="Synaptobrevin-like_transport"/>
</dbReference>
<feature type="transmembrane region" description="Helical" evidence="16">
    <location>
        <begin position="194"/>
        <end position="215"/>
    </location>
</feature>
<evidence type="ECO:0000313" key="19">
    <source>
        <dbReference type="EMBL" id="CAL1527435.1"/>
    </source>
</evidence>
<reference evidence="19 20" key="1">
    <citation type="submission" date="2024-04" db="EMBL/GenBank/DDBJ databases">
        <authorList>
            <consortium name="Genoscope - CEA"/>
            <person name="William W."/>
        </authorList>
    </citation>
    <scope>NUCLEOTIDE SEQUENCE [LARGE SCALE GENOMIC DNA]</scope>
</reference>
<dbReference type="GO" id="GO:0015031">
    <property type="term" value="P:protein transport"/>
    <property type="evidence" value="ECO:0007669"/>
    <property type="project" value="UniProtKB-KW"/>
</dbReference>
<keyword evidence="6 16" id="KW-1133">Transmembrane helix</keyword>
<dbReference type="Pfam" id="PF13774">
    <property type="entry name" value="Longin"/>
    <property type="match status" value="1"/>
</dbReference>
<dbReference type="SUPFAM" id="SSF64356">
    <property type="entry name" value="SNARE-like"/>
    <property type="match status" value="1"/>
</dbReference>
<feature type="domain" description="V-SNARE coiled-coil homology" evidence="18">
    <location>
        <begin position="129"/>
        <end position="189"/>
    </location>
</feature>
<protein>
    <recommendedName>
        <fullName evidence="13">Vesicle-associated membrane protein 7</fullName>
    </recommendedName>
    <alternativeName>
        <fullName evidence="14">Synaptobrevin-like protein 1</fullName>
    </alternativeName>
</protein>
<dbReference type="GO" id="GO:0005765">
    <property type="term" value="C:lysosomal membrane"/>
    <property type="evidence" value="ECO:0007669"/>
    <property type="project" value="UniProtKB-SubCell"/>
</dbReference>
<evidence type="ECO:0000256" key="9">
    <source>
        <dbReference type="ARBA" id="ARBA00037803"/>
    </source>
</evidence>
<evidence type="ECO:0000256" key="16">
    <source>
        <dbReference type="SAM" id="Phobius"/>
    </source>
</evidence>
<evidence type="ECO:0000256" key="1">
    <source>
        <dbReference type="ARBA" id="ARBA00004163"/>
    </source>
</evidence>
<dbReference type="GO" id="GO:0031902">
    <property type="term" value="C:late endosome membrane"/>
    <property type="evidence" value="ECO:0007669"/>
    <property type="project" value="UniProtKB-SubCell"/>
</dbReference>
<evidence type="ECO:0000256" key="7">
    <source>
        <dbReference type="ARBA" id="ARBA00023136"/>
    </source>
</evidence>